<organism evidence="8 9">
    <name type="scientific">Botrimarina colliarenosi</name>
    <dbReference type="NCBI Taxonomy" id="2528001"/>
    <lineage>
        <taxon>Bacteria</taxon>
        <taxon>Pseudomonadati</taxon>
        <taxon>Planctomycetota</taxon>
        <taxon>Planctomycetia</taxon>
        <taxon>Pirellulales</taxon>
        <taxon>Lacipirellulaceae</taxon>
        <taxon>Botrimarina</taxon>
    </lineage>
</organism>
<evidence type="ECO:0000256" key="7">
    <source>
        <dbReference type="RuleBase" id="RU003879"/>
    </source>
</evidence>
<keyword evidence="4 7" id="KW-0812">Transmembrane</keyword>
<dbReference type="PANTHER" id="PTHR30558">
    <property type="entry name" value="EXBD MEMBRANE COMPONENT OF PMF-DRIVEN MACROMOLECULE IMPORT SYSTEM"/>
    <property type="match status" value="1"/>
</dbReference>
<evidence type="ECO:0000256" key="3">
    <source>
        <dbReference type="ARBA" id="ARBA00022475"/>
    </source>
</evidence>
<accession>A0A5C6ALH1</accession>
<protein>
    <submittedName>
        <fullName evidence="8">Biopolymer transport protein ExbD</fullName>
    </submittedName>
</protein>
<dbReference type="OrthoDB" id="284492at2"/>
<gene>
    <name evidence="8" type="primary">exbD_1</name>
    <name evidence="8" type="ORF">Pla108_12560</name>
</gene>
<dbReference type="GO" id="GO:0015031">
    <property type="term" value="P:protein transport"/>
    <property type="evidence" value="ECO:0007669"/>
    <property type="project" value="UniProtKB-KW"/>
</dbReference>
<dbReference type="Gene3D" id="3.30.420.270">
    <property type="match status" value="1"/>
</dbReference>
<keyword evidence="9" id="KW-1185">Reference proteome</keyword>
<evidence type="ECO:0000256" key="1">
    <source>
        <dbReference type="ARBA" id="ARBA00004162"/>
    </source>
</evidence>
<dbReference type="Proteomes" id="UP000317421">
    <property type="component" value="Unassembled WGS sequence"/>
</dbReference>
<dbReference type="GO" id="GO:0005886">
    <property type="term" value="C:plasma membrane"/>
    <property type="evidence" value="ECO:0007669"/>
    <property type="project" value="UniProtKB-SubCell"/>
</dbReference>
<dbReference type="InterPro" id="IPR003400">
    <property type="entry name" value="ExbD"/>
</dbReference>
<name>A0A5C6ALH1_9BACT</name>
<keyword evidence="3" id="KW-1003">Cell membrane</keyword>
<keyword evidence="6" id="KW-0472">Membrane</keyword>
<dbReference type="Pfam" id="PF02472">
    <property type="entry name" value="ExbD"/>
    <property type="match status" value="1"/>
</dbReference>
<comment type="subcellular location">
    <subcellularLocation>
        <location evidence="1">Cell membrane</location>
        <topology evidence="1">Single-pass membrane protein</topology>
    </subcellularLocation>
    <subcellularLocation>
        <location evidence="7">Cell membrane</location>
        <topology evidence="7">Single-pass type II membrane protein</topology>
    </subcellularLocation>
</comment>
<evidence type="ECO:0000256" key="2">
    <source>
        <dbReference type="ARBA" id="ARBA00005811"/>
    </source>
</evidence>
<dbReference type="PANTHER" id="PTHR30558:SF3">
    <property type="entry name" value="BIOPOLYMER TRANSPORT PROTEIN EXBD-RELATED"/>
    <property type="match status" value="1"/>
</dbReference>
<reference evidence="8 9" key="1">
    <citation type="submission" date="2019-02" db="EMBL/GenBank/DDBJ databases">
        <title>Deep-cultivation of Planctomycetes and their phenomic and genomic characterization uncovers novel biology.</title>
        <authorList>
            <person name="Wiegand S."/>
            <person name="Jogler M."/>
            <person name="Boedeker C."/>
            <person name="Pinto D."/>
            <person name="Vollmers J."/>
            <person name="Rivas-Marin E."/>
            <person name="Kohn T."/>
            <person name="Peeters S.H."/>
            <person name="Heuer A."/>
            <person name="Rast P."/>
            <person name="Oberbeckmann S."/>
            <person name="Bunk B."/>
            <person name="Jeske O."/>
            <person name="Meyerdierks A."/>
            <person name="Storesund J.E."/>
            <person name="Kallscheuer N."/>
            <person name="Luecker S."/>
            <person name="Lage O.M."/>
            <person name="Pohl T."/>
            <person name="Merkel B.J."/>
            <person name="Hornburger P."/>
            <person name="Mueller R.-W."/>
            <person name="Bruemmer F."/>
            <person name="Labrenz M."/>
            <person name="Spormann A.M."/>
            <person name="Op Den Camp H."/>
            <person name="Overmann J."/>
            <person name="Amann R."/>
            <person name="Jetten M.S.M."/>
            <person name="Mascher T."/>
            <person name="Medema M.H."/>
            <person name="Devos D.P."/>
            <person name="Kaster A.-K."/>
            <person name="Ovreas L."/>
            <person name="Rohde M."/>
            <person name="Galperin M.Y."/>
            <person name="Jogler C."/>
        </authorList>
    </citation>
    <scope>NUCLEOTIDE SEQUENCE [LARGE SCALE GENOMIC DNA]</scope>
    <source>
        <strain evidence="8 9">Pla108</strain>
    </source>
</reference>
<evidence type="ECO:0000313" key="8">
    <source>
        <dbReference type="EMBL" id="TWU00307.1"/>
    </source>
</evidence>
<comment type="caution">
    <text evidence="8">The sequence shown here is derived from an EMBL/GenBank/DDBJ whole genome shotgun (WGS) entry which is preliminary data.</text>
</comment>
<evidence type="ECO:0000313" key="9">
    <source>
        <dbReference type="Proteomes" id="UP000317421"/>
    </source>
</evidence>
<keyword evidence="5" id="KW-1133">Transmembrane helix</keyword>
<dbReference type="AlphaFoldDB" id="A0A5C6ALH1"/>
<keyword evidence="7" id="KW-0653">Protein transport</keyword>
<dbReference type="EMBL" id="SJPR01000001">
    <property type="protein sequence ID" value="TWU00307.1"/>
    <property type="molecule type" value="Genomic_DNA"/>
</dbReference>
<evidence type="ECO:0000256" key="4">
    <source>
        <dbReference type="ARBA" id="ARBA00022692"/>
    </source>
</evidence>
<dbReference type="RefSeq" id="WP_146443990.1">
    <property type="nucleotide sequence ID" value="NZ_SJPR01000001.1"/>
</dbReference>
<evidence type="ECO:0000256" key="6">
    <source>
        <dbReference type="ARBA" id="ARBA00023136"/>
    </source>
</evidence>
<dbReference type="GO" id="GO:0022857">
    <property type="term" value="F:transmembrane transporter activity"/>
    <property type="evidence" value="ECO:0007669"/>
    <property type="project" value="InterPro"/>
</dbReference>
<comment type="similarity">
    <text evidence="2 7">Belongs to the ExbD/TolR family.</text>
</comment>
<evidence type="ECO:0000256" key="5">
    <source>
        <dbReference type="ARBA" id="ARBA00022989"/>
    </source>
</evidence>
<keyword evidence="7" id="KW-0813">Transport</keyword>
<proteinExistence type="inferred from homology"/>
<sequence>MRLTKAKRHEITEGDMTPMIDMTFQLIAFFMVLINFSDVEQDQRVNLPASELAKPPDTAYDEPLTVQMTADETILFGGDEIDIDQLRGRLRTEATLLRAYKDNRLKDATVVIRADLRSRTGRVQEIIEACQEAGFDTFALRGRQSDVPTLTSE</sequence>